<dbReference type="OrthoDB" id="6765637at2759"/>
<keyword evidence="2" id="KW-1185">Reference proteome</keyword>
<name>A0A0T6AUB1_9SCAR</name>
<dbReference type="AlphaFoldDB" id="A0A0T6AUB1"/>
<accession>A0A0T6AUB1</accession>
<proteinExistence type="predicted"/>
<organism evidence="1 2">
    <name type="scientific">Oryctes borbonicus</name>
    <dbReference type="NCBI Taxonomy" id="1629725"/>
    <lineage>
        <taxon>Eukaryota</taxon>
        <taxon>Metazoa</taxon>
        <taxon>Ecdysozoa</taxon>
        <taxon>Arthropoda</taxon>
        <taxon>Hexapoda</taxon>
        <taxon>Insecta</taxon>
        <taxon>Pterygota</taxon>
        <taxon>Neoptera</taxon>
        <taxon>Endopterygota</taxon>
        <taxon>Coleoptera</taxon>
        <taxon>Polyphaga</taxon>
        <taxon>Scarabaeiformia</taxon>
        <taxon>Scarabaeidae</taxon>
        <taxon>Dynastinae</taxon>
        <taxon>Oryctes</taxon>
    </lineage>
</organism>
<evidence type="ECO:0000313" key="1">
    <source>
        <dbReference type="EMBL" id="KRT78382.1"/>
    </source>
</evidence>
<reference evidence="1 2" key="1">
    <citation type="submission" date="2015-09" db="EMBL/GenBank/DDBJ databases">
        <title>Draft genome of the scarab beetle Oryctes borbonicus.</title>
        <authorList>
            <person name="Meyer J.M."/>
            <person name="Markov G.V."/>
            <person name="Baskaran P."/>
            <person name="Herrmann M."/>
            <person name="Sommer R.J."/>
            <person name="Roedelsperger C."/>
        </authorList>
    </citation>
    <scope>NUCLEOTIDE SEQUENCE [LARGE SCALE GENOMIC DNA]</scope>
    <source>
        <strain evidence="1">OB123</strain>
        <tissue evidence="1">Whole animal</tissue>
    </source>
</reference>
<dbReference type="Proteomes" id="UP000051574">
    <property type="component" value="Unassembled WGS sequence"/>
</dbReference>
<protein>
    <submittedName>
        <fullName evidence="1">Uncharacterized protein</fullName>
    </submittedName>
</protein>
<dbReference type="EMBL" id="LJIG01022853">
    <property type="protein sequence ID" value="KRT78382.1"/>
    <property type="molecule type" value="Genomic_DNA"/>
</dbReference>
<gene>
    <name evidence="1" type="ORF">AMK59_7937</name>
</gene>
<evidence type="ECO:0000313" key="2">
    <source>
        <dbReference type="Proteomes" id="UP000051574"/>
    </source>
</evidence>
<comment type="caution">
    <text evidence="1">The sequence shown here is derived from an EMBL/GenBank/DDBJ whole genome shotgun (WGS) entry which is preliminary data.</text>
</comment>
<sequence>MYILNAVYVDPRVDFGLKEKKIAAGHLISISMKHFVEQVEILMNVQQNKYVENVFGNVNNYNWLINKKPSLIWISAKDEFKIRMYLRKLNEDQTVQVMKQLIRWVEEHPNISALKVPEICVNLLSKMVTSNVVNAVTMSRMNSLRNSLRRFSSMRNKVVPDQLNIPSHPSDSRRSVTFSEELQVYQIYST</sequence>